<dbReference type="RefSeq" id="WP_143125000.1">
    <property type="nucleotide sequence ID" value="NZ_VJMG01000021.1"/>
</dbReference>
<dbReference type="EMBL" id="VJMG01000021">
    <property type="protein sequence ID" value="TRL39421.1"/>
    <property type="molecule type" value="Genomic_DNA"/>
</dbReference>
<proteinExistence type="inferred from homology"/>
<comment type="cofactor">
    <cofactor evidence="1">
        <name>FAD</name>
        <dbReference type="ChEBI" id="CHEBI:57692"/>
    </cofactor>
</comment>
<dbReference type="GO" id="GO:0016614">
    <property type="term" value="F:oxidoreductase activity, acting on CH-OH group of donors"/>
    <property type="evidence" value="ECO:0007669"/>
    <property type="project" value="InterPro"/>
</dbReference>
<organism evidence="7 8">
    <name type="scientific">Rhizobium straminoryzae</name>
    <dbReference type="NCBI Taxonomy" id="1387186"/>
    <lineage>
        <taxon>Bacteria</taxon>
        <taxon>Pseudomonadati</taxon>
        <taxon>Pseudomonadota</taxon>
        <taxon>Alphaproteobacteria</taxon>
        <taxon>Hyphomicrobiales</taxon>
        <taxon>Rhizobiaceae</taxon>
        <taxon>Rhizobium/Agrobacterium group</taxon>
        <taxon>Rhizobium</taxon>
    </lineage>
</organism>
<dbReference type="PANTHER" id="PTHR42784">
    <property type="entry name" value="PYRANOSE 2-OXIDASE"/>
    <property type="match status" value="1"/>
</dbReference>
<name>A0A549TC25_9HYPH</name>
<evidence type="ECO:0000259" key="6">
    <source>
        <dbReference type="Pfam" id="PF05199"/>
    </source>
</evidence>
<keyword evidence="4" id="KW-0274">FAD</keyword>
<dbReference type="InterPro" id="IPR036188">
    <property type="entry name" value="FAD/NAD-bd_sf"/>
</dbReference>
<evidence type="ECO:0000256" key="3">
    <source>
        <dbReference type="ARBA" id="ARBA00022630"/>
    </source>
</evidence>
<sequence length="529" mass="57807">MISDLVDKGSLTEEGDFLVIGAGTVGLPFCTELATATGKRVICLESGGRSQDHETHPLNEVVHLALPYEGAQKGRFRCIGGTSTRWGGALIPFQAADLFNAGWPIKIDELLPYLPKVEHIFGLSEGGYTDEKFPIDLRPHYVNRLAKWPAFKHRNVVNVVGSRAEALQNLQVWLNATVTQIRCTGEGVEVVASTAGGDQIKVCAARLVIAAGAIETTRLALLLRQQNPELSSAISPVLGCGFADHISIGVAEIRPVDAAALNKVVGFRFEPGGSMRNIRFELAMDTPLRQTLPPSFVHIGFQVDKPGGFDALRDVFRYLQQRRLPPPKVLVHLLKGLPWLLRAVWWRFVHRRLLYPEGARLVAHVVIEQTAASDHTITLSNSHVDPFGLPRAEINWSITAADVEKLHRVTDAFEQTWNDAGFSRYGTWKRYPKDQIGKKLAHSGGIYHPTGSTQMGYDARSGVVDADLRMFGAPQVQLLSTSVLPTGGGANPTMMLLLLAMRCVDQHVNANFPIHPASPAKVSSQVGSV</sequence>
<keyword evidence="3" id="KW-0285">Flavoprotein</keyword>
<keyword evidence="5" id="KW-0560">Oxidoreductase</keyword>
<dbReference type="AlphaFoldDB" id="A0A549TC25"/>
<evidence type="ECO:0000256" key="5">
    <source>
        <dbReference type="ARBA" id="ARBA00023002"/>
    </source>
</evidence>
<evidence type="ECO:0000313" key="8">
    <source>
        <dbReference type="Proteomes" id="UP000316801"/>
    </source>
</evidence>
<dbReference type="SUPFAM" id="SSF51905">
    <property type="entry name" value="FAD/NAD(P)-binding domain"/>
    <property type="match status" value="1"/>
</dbReference>
<evidence type="ECO:0000256" key="2">
    <source>
        <dbReference type="ARBA" id="ARBA00010790"/>
    </source>
</evidence>
<accession>A0A549TC25</accession>
<keyword evidence="8" id="KW-1185">Reference proteome</keyword>
<reference evidence="7 8" key="1">
    <citation type="submission" date="2019-07" db="EMBL/GenBank/DDBJ databases">
        <title>Ln-dependent methylotrophs.</title>
        <authorList>
            <person name="Tani A."/>
        </authorList>
    </citation>
    <scope>NUCLEOTIDE SEQUENCE [LARGE SCALE GENOMIC DNA]</scope>
    <source>
        <strain evidence="7 8">SM12</strain>
    </source>
</reference>
<evidence type="ECO:0000256" key="4">
    <source>
        <dbReference type="ARBA" id="ARBA00022827"/>
    </source>
</evidence>
<dbReference type="InterPro" id="IPR051473">
    <property type="entry name" value="P2Ox-like"/>
</dbReference>
<evidence type="ECO:0000256" key="1">
    <source>
        <dbReference type="ARBA" id="ARBA00001974"/>
    </source>
</evidence>
<dbReference type="Proteomes" id="UP000316801">
    <property type="component" value="Unassembled WGS sequence"/>
</dbReference>
<dbReference type="Pfam" id="PF05199">
    <property type="entry name" value="GMC_oxred_C"/>
    <property type="match status" value="1"/>
</dbReference>
<feature type="domain" description="Glucose-methanol-choline oxidoreductase C-terminal" evidence="6">
    <location>
        <begin position="376"/>
        <end position="500"/>
    </location>
</feature>
<dbReference type="PANTHER" id="PTHR42784:SF1">
    <property type="entry name" value="PYRANOSE 2-OXIDASE"/>
    <property type="match status" value="1"/>
</dbReference>
<comment type="caution">
    <text evidence="7">The sequence shown here is derived from an EMBL/GenBank/DDBJ whole genome shotgun (WGS) entry which is preliminary data.</text>
</comment>
<evidence type="ECO:0000313" key="7">
    <source>
        <dbReference type="EMBL" id="TRL39421.1"/>
    </source>
</evidence>
<protein>
    <submittedName>
        <fullName evidence="7">GMC family oxidoreductase</fullName>
    </submittedName>
</protein>
<comment type="similarity">
    <text evidence="2">Belongs to the GMC oxidoreductase family.</text>
</comment>
<gene>
    <name evidence="7" type="ORF">FNA46_09780</name>
</gene>
<dbReference type="Gene3D" id="3.50.50.60">
    <property type="entry name" value="FAD/NAD(P)-binding domain"/>
    <property type="match status" value="2"/>
</dbReference>
<dbReference type="InterPro" id="IPR007867">
    <property type="entry name" value="GMC_OxRtase_C"/>
</dbReference>